<gene>
    <name evidence="1" type="ORF">VB776_18510</name>
</gene>
<dbReference type="EMBL" id="JAYGIL010000027">
    <property type="protein sequence ID" value="MEA5404933.1"/>
    <property type="molecule type" value="Genomic_DNA"/>
</dbReference>
<reference evidence="1 2" key="1">
    <citation type="submission" date="2023-12" db="EMBL/GenBank/DDBJ databases">
        <title>Novel species of the genus Arcicella isolated from rivers.</title>
        <authorList>
            <person name="Lu H."/>
        </authorList>
    </citation>
    <scope>NUCLEOTIDE SEQUENCE [LARGE SCALE GENOMIC DNA]</scope>
    <source>
        <strain evidence="1 2">DC2W</strain>
    </source>
</reference>
<dbReference type="Proteomes" id="UP001303899">
    <property type="component" value="Unassembled WGS sequence"/>
</dbReference>
<organism evidence="1 2">
    <name type="scientific">Arcicella gelida</name>
    <dbReference type="NCBI Taxonomy" id="2984195"/>
    <lineage>
        <taxon>Bacteria</taxon>
        <taxon>Pseudomonadati</taxon>
        <taxon>Bacteroidota</taxon>
        <taxon>Cytophagia</taxon>
        <taxon>Cytophagales</taxon>
        <taxon>Flectobacillaceae</taxon>
        <taxon>Arcicella</taxon>
    </lineage>
</organism>
<sequence>MYLFLICIDLNVIFYFERPYFSFLDERKVTKENQEIPNRIGEPTRSAQTAEFRKMLTHKF</sequence>
<proteinExistence type="predicted"/>
<evidence type="ECO:0000313" key="2">
    <source>
        <dbReference type="Proteomes" id="UP001303899"/>
    </source>
</evidence>
<protein>
    <submittedName>
        <fullName evidence="1">Uncharacterized protein</fullName>
    </submittedName>
</protein>
<evidence type="ECO:0000313" key="1">
    <source>
        <dbReference type="EMBL" id="MEA5404933.1"/>
    </source>
</evidence>
<dbReference type="RefSeq" id="WP_323698363.1">
    <property type="nucleotide sequence ID" value="NZ_JAYGIL010000027.1"/>
</dbReference>
<accession>A0ABU5S8Y0</accession>
<name>A0ABU5S8Y0_9BACT</name>
<keyword evidence="2" id="KW-1185">Reference proteome</keyword>
<comment type="caution">
    <text evidence="1">The sequence shown here is derived from an EMBL/GenBank/DDBJ whole genome shotgun (WGS) entry which is preliminary data.</text>
</comment>